<dbReference type="CDD" id="cd02257">
    <property type="entry name" value="Peptidase_C19"/>
    <property type="match status" value="1"/>
</dbReference>
<evidence type="ECO:0000256" key="6">
    <source>
        <dbReference type="ARBA" id="ARBA00022801"/>
    </source>
</evidence>
<dbReference type="Gene3D" id="3.90.70.10">
    <property type="entry name" value="Cysteine proteinases"/>
    <property type="match status" value="1"/>
</dbReference>
<evidence type="ECO:0000256" key="11">
    <source>
        <dbReference type="ARBA" id="ARBA00042420"/>
    </source>
</evidence>
<evidence type="ECO:0000256" key="13">
    <source>
        <dbReference type="SAM" id="MobiDB-lite"/>
    </source>
</evidence>
<dbReference type="InterPro" id="IPR050164">
    <property type="entry name" value="Peptidase_C19"/>
</dbReference>
<dbReference type="EC" id="3.4.19.12" evidence="3"/>
<dbReference type="InterPro" id="IPR038765">
    <property type="entry name" value="Papain-like_cys_pep_sf"/>
</dbReference>
<dbReference type="Proteomes" id="UP000272942">
    <property type="component" value="Unassembled WGS sequence"/>
</dbReference>
<dbReference type="PANTHER" id="PTHR24006">
    <property type="entry name" value="UBIQUITIN CARBOXYL-TERMINAL HYDROLASE"/>
    <property type="match status" value="1"/>
</dbReference>
<dbReference type="InterPro" id="IPR001394">
    <property type="entry name" value="Peptidase_C19_UCH"/>
</dbReference>
<keyword evidence="5" id="KW-0833">Ubl conjugation pathway</keyword>
<dbReference type="AlphaFoldDB" id="A0A3P8L9Q3"/>
<evidence type="ECO:0000256" key="1">
    <source>
        <dbReference type="ARBA" id="ARBA00000707"/>
    </source>
</evidence>
<evidence type="ECO:0000259" key="14">
    <source>
        <dbReference type="PROSITE" id="PS50235"/>
    </source>
</evidence>
<dbReference type="PROSITE" id="PS50235">
    <property type="entry name" value="USP_3"/>
    <property type="match status" value="1"/>
</dbReference>
<dbReference type="GO" id="GO:0005634">
    <property type="term" value="C:nucleus"/>
    <property type="evidence" value="ECO:0007669"/>
    <property type="project" value="TreeGrafter"/>
</dbReference>
<evidence type="ECO:0000256" key="9">
    <source>
        <dbReference type="ARBA" id="ARBA00041300"/>
    </source>
</evidence>
<feature type="region of interest" description="Disordered" evidence="13">
    <location>
        <begin position="277"/>
        <end position="310"/>
    </location>
</feature>
<sequence length="377" mass="41570">MRLSKPAHFVSGEQQDAVEYLIHLLQQLHDEEVALRRPDCTNARNSEYMGTGINLTLNNTDQSPLGSSSYGTQIFMDSKVDALSSCNDTHSSDNQDNSSVLDTNLSIVNRLFGGTLVRHTSCTECFHTSSILDEPFSCLYVPVASNDEGAACTPNERSTSEPNHSNRICSTDVDLATLLRTHFSQIEQVSSVQACESCGKQTVLARRMCLKSLASHVLICLKVFTFCRESQTPSKIMKKIAIPERLSVTLSTQDAVSTPEVRSSKLFANEVLFPSTDSSDNLPDTKTEHPEYFTSSVSSSSASSPSDDSRSVTTRTFKLQGMILHHGLSLHCGHYTCVARVGMEWISFDDAFVHLTSLDQIYSKPLTTPYLLLYAQV</sequence>
<evidence type="ECO:0000256" key="3">
    <source>
        <dbReference type="ARBA" id="ARBA00012759"/>
    </source>
</evidence>
<dbReference type="EMBL" id="UZAN01056202">
    <property type="protein sequence ID" value="VDP91156.1"/>
    <property type="molecule type" value="Genomic_DNA"/>
</dbReference>
<feature type="compositionally biased region" description="Low complexity" evidence="13">
    <location>
        <begin position="294"/>
        <end position="310"/>
    </location>
</feature>
<evidence type="ECO:0000313" key="15">
    <source>
        <dbReference type="EMBL" id="VDP91156.1"/>
    </source>
</evidence>
<evidence type="ECO:0000313" key="16">
    <source>
        <dbReference type="Proteomes" id="UP000272942"/>
    </source>
</evidence>
<dbReference type="SUPFAM" id="SSF54001">
    <property type="entry name" value="Cysteine proteinases"/>
    <property type="match status" value="1"/>
</dbReference>
<dbReference type="PROSITE" id="PS00973">
    <property type="entry name" value="USP_2"/>
    <property type="match status" value="1"/>
</dbReference>
<dbReference type="InterPro" id="IPR028889">
    <property type="entry name" value="USP"/>
</dbReference>
<comment type="catalytic activity">
    <reaction evidence="1">
        <text>Thiol-dependent hydrolysis of ester, thioester, amide, peptide and isopeptide bonds formed by the C-terminal Gly of ubiquitin (a 76-residue protein attached to proteins as an intracellular targeting signal).</text>
        <dbReference type="EC" id="3.4.19.12"/>
    </reaction>
</comment>
<protein>
    <recommendedName>
        <fullName evidence="8">Ubiquitin carboxyl-terminal hydrolase 36</fullName>
        <ecNumber evidence="3">3.4.19.12</ecNumber>
    </recommendedName>
    <alternativeName>
        <fullName evidence="11">Deubiquitinating enzyme 36</fullName>
    </alternativeName>
    <alternativeName>
        <fullName evidence="10">Protein scrawny</fullName>
    </alternativeName>
    <alternativeName>
        <fullName evidence="9">Ubiquitin thioesterase 36</fullName>
    </alternativeName>
    <alternativeName>
        <fullName evidence="12">Ubiquitin-specific-processing protease 36</fullName>
    </alternativeName>
</protein>
<dbReference type="OrthoDB" id="2420415at2759"/>
<dbReference type="GO" id="GO:0005829">
    <property type="term" value="C:cytosol"/>
    <property type="evidence" value="ECO:0007669"/>
    <property type="project" value="TreeGrafter"/>
</dbReference>
<dbReference type="InterPro" id="IPR018200">
    <property type="entry name" value="USP_CS"/>
</dbReference>
<proteinExistence type="inferred from homology"/>
<dbReference type="PANTHER" id="PTHR24006:SF758">
    <property type="entry name" value="UBIQUITIN CARBOXYL-TERMINAL HYDROLASE 36"/>
    <property type="match status" value="1"/>
</dbReference>
<evidence type="ECO:0000256" key="10">
    <source>
        <dbReference type="ARBA" id="ARBA00042154"/>
    </source>
</evidence>
<reference evidence="15 16" key="1">
    <citation type="submission" date="2018-11" db="EMBL/GenBank/DDBJ databases">
        <authorList>
            <consortium name="Pathogen Informatics"/>
        </authorList>
    </citation>
    <scope>NUCLEOTIDE SEQUENCE [LARGE SCALE GENOMIC DNA]</scope>
    <source>
        <strain evidence="15 16">Egypt</strain>
    </source>
</reference>
<dbReference type="GO" id="GO:0006508">
    <property type="term" value="P:proteolysis"/>
    <property type="evidence" value="ECO:0007669"/>
    <property type="project" value="UniProtKB-KW"/>
</dbReference>
<dbReference type="Pfam" id="PF00443">
    <property type="entry name" value="UCH"/>
    <property type="match status" value="1"/>
</dbReference>
<evidence type="ECO:0000256" key="12">
    <source>
        <dbReference type="ARBA" id="ARBA00043009"/>
    </source>
</evidence>
<evidence type="ECO:0000256" key="4">
    <source>
        <dbReference type="ARBA" id="ARBA00022670"/>
    </source>
</evidence>
<comment type="similarity">
    <text evidence="2">Belongs to the peptidase C19 family.</text>
</comment>
<evidence type="ECO:0000256" key="5">
    <source>
        <dbReference type="ARBA" id="ARBA00022786"/>
    </source>
</evidence>
<accession>A0A3P8L9Q3</accession>
<evidence type="ECO:0000256" key="7">
    <source>
        <dbReference type="ARBA" id="ARBA00022807"/>
    </source>
</evidence>
<keyword evidence="16" id="KW-1185">Reference proteome</keyword>
<name>A0A3P8L9Q3_9TREM</name>
<dbReference type="GO" id="GO:0016579">
    <property type="term" value="P:protein deubiquitination"/>
    <property type="evidence" value="ECO:0007669"/>
    <property type="project" value="InterPro"/>
</dbReference>
<feature type="domain" description="USP" evidence="14">
    <location>
        <begin position="1"/>
        <end position="377"/>
    </location>
</feature>
<keyword evidence="4" id="KW-0645">Protease</keyword>
<dbReference type="GO" id="GO:0004843">
    <property type="term" value="F:cysteine-type deubiquitinase activity"/>
    <property type="evidence" value="ECO:0007669"/>
    <property type="project" value="UniProtKB-EC"/>
</dbReference>
<keyword evidence="7" id="KW-0788">Thiol protease</keyword>
<evidence type="ECO:0000256" key="2">
    <source>
        <dbReference type="ARBA" id="ARBA00009085"/>
    </source>
</evidence>
<evidence type="ECO:0000256" key="8">
    <source>
        <dbReference type="ARBA" id="ARBA00039432"/>
    </source>
</evidence>
<organism evidence="15 16">
    <name type="scientific">Echinostoma caproni</name>
    <dbReference type="NCBI Taxonomy" id="27848"/>
    <lineage>
        <taxon>Eukaryota</taxon>
        <taxon>Metazoa</taxon>
        <taxon>Spiralia</taxon>
        <taxon>Lophotrochozoa</taxon>
        <taxon>Platyhelminthes</taxon>
        <taxon>Trematoda</taxon>
        <taxon>Digenea</taxon>
        <taxon>Plagiorchiida</taxon>
        <taxon>Echinostomata</taxon>
        <taxon>Echinostomatoidea</taxon>
        <taxon>Echinostomatidae</taxon>
        <taxon>Echinostoma</taxon>
    </lineage>
</organism>
<keyword evidence="6" id="KW-0378">Hydrolase</keyword>
<gene>
    <name evidence="15" type="ORF">ECPE_LOCUS13884</name>
</gene>